<comment type="similarity">
    <text evidence="1">Belongs to the F420H(2)-dependent quinone reductase family.</text>
</comment>
<dbReference type="PANTHER" id="PTHR39428:SF3">
    <property type="entry name" value="DEAZAFLAVIN-DEPENDENT NITROREDUCTASE"/>
    <property type="match status" value="1"/>
</dbReference>
<dbReference type="AlphaFoldDB" id="A0A6I4VZQ3"/>
<dbReference type="RefSeq" id="WP_161100976.1">
    <property type="nucleotide sequence ID" value="NZ_JBHLYI010000002.1"/>
</dbReference>
<evidence type="ECO:0000256" key="1">
    <source>
        <dbReference type="ARBA" id="ARBA00008710"/>
    </source>
</evidence>
<dbReference type="InterPro" id="IPR004378">
    <property type="entry name" value="F420H2_quin_Rdtase"/>
</dbReference>
<dbReference type="Gene3D" id="2.30.110.10">
    <property type="entry name" value="Electron Transport, Fmn-binding Protein, Chain A"/>
    <property type="match status" value="1"/>
</dbReference>
<dbReference type="OrthoDB" id="8225825at2"/>
<dbReference type="GO" id="GO:0070967">
    <property type="term" value="F:coenzyme F420 binding"/>
    <property type="evidence" value="ECO:0007669"/>
    <property type="project" value="TreeGrafter"/>
</dbReference>
<dbReference type="EMBL" id="WUTW01000001">
    <property type="protein sequence ID" value="MXQ62723.1"/>
    <property type="molecule type" value="Genomic_DNA"/>
</dbReference>
<evidence type="ECO:0000313" key="3">
    <source>
        <dbReference type="EMBL" id="MXQ62723.1"/>
    </source>
</evidence>
<keyword evidence="4" id="KW-1185">Reference proteome</keyword>
<sequence>MSDYAPSPFPSVREQVALYEATDGAEGGTLEGRPVVILTSRGAATGKLRKTPLLRIEHAGAYVVVASYGGADVHPAWYRNLKADPEARVQDGPTVRHVRAREAEGDEKERLWAIADAIWPDFPTYRANAAPREIPILVLE</sequence>
<comment type="catalytic activity">
    <reaction evidence="2">
        <text>oxidized coenzyme F420-(gamma-L-Glu)(n) + a quinol + H(+) = reduced coenzyme F420-(gamma-L-Glu)(n) + a quinone</text>
        <dbReference type="Rhea" id="RHEA:39663"/>
        <dbReference type="Rhea" id="RHEA-COMP:12939"/>
        <dbReference type="Rhea" id="RHEA-COMP:14378"/>
        <dbReference type="ChEBI" id="CHEBI:15378"/>
        <dbReference type="ChEBI" id="CHEBI:24646"/>
        <dbReference type="ChEBI" id="CHEBI:132124"/>
        <dbReference type="ChEBI" id="CHEBI:133980"/>
        <dbReference type="ChEBI" id="CHEBI:139511"/>
    </reaction>
</comment>
<dbReference type="GO" id="GO:0016491">
    <property type="term" value="F:oxidoreductase activity"/>
    <property type="evidence" value="ECO:0007669"/>
    <property type="project" value="InterPro"/>
</dbReference>
<evidence type="ECO:0000256" key="2">
    <source>
        <dbReference type="ARBA" id="ARBA00049106"/>
    </source>
</evidence>
<dbReference type="NCBIfam" id="TIGR00026">
    <property type="entry name" value="hi_GC_TIGR00026"/>
    <property type="match status" value="1"/>
</dbReference>
<dbReference type="Proteomes" id="UP000431901">
    <property type="component" value="Unassembled WGS sequence"/>
</dbReference>
<proteinExistence type="inferred from homology"/>
<dbReference type="GO" id="GO:0005886">
    <property type="term" value="C:plasma membrane"/>
    <property type="evidence" value="ECO:0007669"/>
    <property type="project" value="TreeGrafter"/>
</dbReference>
<dbReference type="Pfam" id="PF04075">
    <property type="entry name" value="F420H2_quin_red"/>
    <property type="match status" value="1"/>
</dbReference>
<name>A0A6I4VZQ3_9ACTN</name>
<gene>
    <name evidence="3" type="ORF">GQ466_01600</name>
</gene>
<organism evidence="3 4">
    <name type="scientific">Actinomadura rayongensis</name>
    <dbReference type="NCBI Taxonomy" id="1429076"/>
    <lineage>
        <taxon>Bacteria</taxon>
        <taxon>Bacillati</taxon>
        <taxon>Actinomycetota</taxon>
        <taxon>Actinomycetes</taxon>
        <taxon>Streptosporangiales</taxon>
        <taxon>Thermomonosporaceae</taxon>
        <taxon>Actinomadura</taxon>
    </lineage>
</organism>
<evidence type="ECO:0000313" key="4">
    <source>
        <dbReference type="Proteomes" id="UP000431901"/>
    </source>
</evidence>
<protein>
    <submittedName>
        <fullName evidence="3">Nitroreductase family deazaflavin-dependent oxidoreductase</fullName>
    </submittedName>
</protein>
<accession>A0A6I4VZQ3</accession>
<reference evidence="3 4" key="1">
    <citation type="submission" date="2019-12" db="EMBL/GenBank/DDBJ databases">
        <title>Nocardia macrotermitis sp. nov. and Nocardia aurantia sp. nov., isolated from the gut of the fungus growing-termite Macrotermes natalensis.</title>
        <authorList>
            <person name="Christine B."/>
            <person name="Rene B."/>
        </authorList>
    </citation>
    <scope>NUCLEOTIDE SEQUENCE [LARGE SCALE GENOMIC DNA]</scope>
    <source>
        <strain evidence="3 4">DSM 102126</strain>
    </source>
</reference>
<dbReference type="PANTHER" id="PTHR39428">
    <property type="entry name" value="F420H(2)-DEPENDENT QUINONE REDUCTASE RV1261C"/>
    <property type="match status" value="1"/>
</dbReference>
<comment type="caution">
    <text evidence="3">The sequence shown here is derived from an EMBL/GenBank/DDBJ whole genome shotgun (WGS) entry which is preliminary data.</text>
</comment>
<dbReference type="InterPro" id="IPR012349">
    <property type="entry name" value="Split_barrel_FMN-bd"/>
</dbReference>